<feature type="binding site" evidence="16">
    <location>
        <position position="274"/>
    </location>
    <ligand>
        <name>Mg(2+)</name>
        <dbReference type="ChEBI" id="CHEBI:18420"/>
        <label>2</label>
    </ligand>
</feature>
<evidence type="ECO:0000256" key="5">
    <source>
        <dbReference type="ARBA" id="ARBA00022598"/>
    </source>
</evidence>
<keyword evidence="7 17" id="KW-0547">Nucleotide-binding</keyword>
<dbReference type="GO" id="GO:0008360">
    <property type="term" value="P:regulation of cell shape"/>
    <property type="evidence" value="ECO:0007669"/>
    <property type="project" value="UniProtKB-KW"/>
</dbReference>
<dbReference type="EMBL" id="CP009302">
    <property type="protein sequence ID" value="AJC12732.1"/>
    <property type="molecule type" value="Genomic_DNA"/>
</dbReference>
<dbReference type="KEGG" id="cbac:JI75_08805"/>
<dbReference type="NCBIfam" id="NF002378">
    <property type="entry name" value="PRK01372.1"/>
    <property type="match status" value="1"/>
</dbReference>
<dbReference type="GO" id="GO:0005737">
    <property type="term" value="C:cytoplasm"/>
    <property type="evidence" value="ECO:0007669"/>
    <property type="project" value="UniProtKB-SubCell"/>
</dbReference>
<dbReference type="InterPro" id="IPR011761">
    <property type="entry name" value="ATP-grasp"/>
</dbReference>
<feature type="active site" evidence="15">
    <location>
        <position position="283"/>
    </location>
</feature>
<dbReference type="EC" id="6.3.2.4" evidence="14"/>
<keyword evidence="5 14" id="KW-0436">Ligase</keyword>
<accession>A0A0A8BC37</accession>
<feature type="binding site" evidence="16">
    <location>
        <position position="272"/>
    </location>
    <ligand>
        <name>Mg(2+)</name>
        <dbReference type="ChEBI" id="CHEBI:18420"/>
        <label>2</label>
    </ligand>
</feature>
<sequence>MNPENCKVALLYGGTSGERSISIASGEGSKAALIEAGYQVTMIDTAEKAQIMRLFSEEFDVAFLCLHGKMGEDGTVQGLLEYAGIPYTGSGVLSSALSMDKAKAKVMYEAAGLPTPPSIYLERGKSYAIDEIVQKLGVPCVVKPATEGSALGVFIVEREADLKPRIEEAFAIDDHLVVEKYIKGVELTAAVLGNEDVEALPVIEIVPSHEFYDFESKYAPGGSQHICPARLSDGDTARVQQLAIDAHKVLGCRGVSRTDMIRDAEGDIWLLETNTIPGMTSTSLLPDAARAVGLDFPRLCSKLVELALEGRR</sequence>
<evidence type="ECO:0000256" key="9">
    <source>
        <dbReference type="ARBA" id="ARBA00022842"/>
    </source>
</evidence>
<dbReference type="Proteomes" id="UP000031121">
    <property type="component" value="Chromosome"/>
</dbReference>
<keyword evidence="10 14" id="KW-0133">Cell shape</keyword>
<keyword evidence="20" id="KW-1185">Reference proteome</keyword>
<name>A0A0A8BC37_9ACTN</name>
<dbReference type="GO" id="GO:0009252">
    <property type="term" value="P:peptidoglycan biosynthetic process"/>
    <property type="evidence" value="ECO:0007669"/>
    <property type="project" value="UniProtKB-UniRule"/>
</dbReference>
<dbReference type="GO" id="GO:0005524">
    <property type="term" value="F:ATP binding"/>
    <property type="evidence" value="ECO:0007669"/>
    <property type="project" value="UniProtKB-UniRule"/>
</dbReference>
<keyword evidence="12 16" id="KW-0464">Manganese</keyword>
<dbReference type="Pfam" id="PF01820">
    <property type="entry name" value="Dala_Dala_lig_N"/>
    <property type="match status" value="1"/>
</dbReference>
<dbReference type="Gene3D" id="3.40.50.20">
    <property type="match status" value="1"/>
</dbReference>
<dbReference type="SUPFAM" id="SSF52440">
    <property type="entry name" value="PreATP-grasp domain"/>
    <property type="match status" value="1"/>
</dbReference>
<dbReference type="AlphaFoldDB" id="A0A0A8BC37"/>
<keyword evidence="11 14" id="KW-0573">Peptidoglycan synthesis</keyword>
<dbReference type="GO" id="GO:0046872">
    <property type="term" value="F:metal ion binding"/>
    <property type="evidence" value="ECO:0007669"/>
    <property type="project" value="UniProtKB-KW"/>
</dbReference>
<dbReference type="InterPro" id="IPR005905">
    <property type="entry name" value="D_ala_D_ala"/>
</dbReference>
<evidence type="ECO:0000259" key="18">
    <source>
        <dbReference type="PROSITE" id="PS50975"/>
    </source>
</evidence>
<dbReference type="InterPro" id="IPR016185">
    <property type="entry name" value="PreATP-grasp_dom_sf"/>
</dbReference>
<dbReference type="InterPro" id="IPR011095">
    <property type="entry name" value="Dala_Dala_lig_C"/>
</dbReference>
<protein>
    <recommendedName>
        <fullName evidence="14">D-alanine--D-alanine ligase</fullName>
        <ecNumber evidence="14">6.3.2.4</ecNumber>
    </recommendedName>
    <alternativeName>
        <fullName evidence="14">D-Ala-D-Ala ligase</fullName>
    </alternativeName>
    <alternativeName>
        <fullName evidence="14">D-alanylalanine synthetase</fullName>
    </alternativeName>
</protein>
<evidence type="ECO:0000256" key="13">
    <source>
        <dbReference type="ARBA" id="ARBA00023316"/>
    </source>
</evidence>
<dbReference type="PROSITE" id="PS00844">
    <property type="entry name" value="DALA_DALA_LIGASE_2"/>
    <property type="match status" value="1"/>
</dbReference>
<feature type="domain" description="ATP-grasp" evidence="18">
    <location>
        <begin position="105"/>
        <end position="305"/>
    </location>
</feature>
<dbReference type="FunFam" id="3.30.470.20:FF:000008">
    <property type="entry name" value="D-alanine--D-alanine ligase"/>
    <property type="match status" value="1"/>
</dbReference>
<dbReference type="InterPro" id="IPR000291">
    <property type="entry name" value="D-Ala_lig_Van_CS"/>
</dbReference>
<dbReference type="PROSITE" id="PS00843">
    <property type="entry name" value="DALA_DALA_LIGASE_1"/>
    <property type="match status" value="1"/>
</dbReference>
<dbReference type="GO" id="GO:0008716">
    <property type="term" value="F:D-alanine-D-alanine ligase activity"/>
    <property type="evidence" value="ECO:0007669"/>
    <property type="project" value="UniProtKB-UniRule"/>
</dbReference>
<dbReference type="PROSITE" id="PS50975">
    <property type="entry name" value="ATP_GRASP"/>
    <property type="match status" value="1"/>
</dbReference>
<evidence type="ECO:0000256" key="17">
    <source>
        <dbReference type="PROSITE-ProRule" id="PRU00409"/>
    </source>
</evidence>
<evidence type="ECO:0000256" key="4">
    <source>
        <dbReference type="ARBA" id="ARBA00022490"/>
    </source>
</evidence>
<comment type="pathway">
    <text evidence="14">Cell wall biogenesis; peptidoglycan biosynthesis.</text>
</comment>
<dbReference type="Pfam" id="PF07478">
    <property type="entry name" value="Dala_Dala_lig_C"/>
    <property type="match status" value="1"/>
</dbReference>
<dbReference type="HAMAP" id="MF_00047">
    <property type="entry name" value="Dala_Dala_lig"/>
    <property type="match status" value="1"/>
</dbReference>
<evidence type="ECO:0000256" key="8">
    <source>
        <dbReference type="ARBA" id="ARBA00022840"/>
    </source>
</evidence>
<evidence type="ECO:0000256" key="14">
    <source>
        <dbReference type="HAMAP-Rule" id="MF_00047"/>
    </source>
</evidence>
<dbReference type="RefSeq" id="WP_039690162.1">
    <property type="nucleotide sequence ID" value="NZ_CP009302.1"/>
</dbReference>
<evidence type="ECO:0000256" key="16">
    <source>
        <dbReference type="PIRSR" id="PIRSR039102-3"/>
    </source>
</evidence>
<evidence type="ECO:0000256" key="1">
    <source>
        <dbReference type="ARBA" id="ARBA00001936"/>
    </source>
</evidence>
<comment type="function">
    <text evidence="14">Cell wall formation.</text>
</comment>
<evidence type="ECO:0000256" key="12">
    <source>
        <dbReference type="ARBA" id="ARBA00023211"/>
    </source>
</evidence>
<evidence type="ECO:0000256" key="10">
    <source>
        <dbReference type="ARBA" id="ARBA00022960"/>
    </source>
</evidence>
<dbReference type="Gene3D" id="3.30.470.20">
    <property type="entry name" value="ATP-grasp fold, B domain"/>
    <property type="match status" value="1"/>
</dbReference>
<evidence type="ECO:0000256" key="6">
    <source>
        <dbReference type="ARBA" id="ARBA00022723"/>
    </source>
</evidence>
<dbReference type="InterPro" id="IPR013815">
    <property type="entry name" value="ATP_grasp_subdomain_1"/>
</dbReference>
<dbReference type="InterPro" id="IPR011127">
    <property type="entry name" value="Dala_Dala_lig_N"/>
</dbReference>
<feature type="binding site" evidence="16">
    <location>
        <position position="272"/>
    </location>
    <ligand>
        <name>Mg(2+)</name>
        <dbReference type="ChEBI" id="CHEBI:18420"/>
        <label>1</label>
    </ligand>
</feature>
<feature type="active site" evidence="15">
    <location>
        <position position="18"/>
    </location>
</feature>
<dbReference type="PIRSF" id="PIRSF039102">
    <property type="entry name" value="Ddl/VanB"/>
    <property type="match status" value="1"/>
</dbReference>
<gene>
    <name evidence="14" type="primary">ddl</name>
    <name evidence="19" type="ORF">JI75_08805</name>
</gene>
<organism evidence="19 20">
    <name type="scientific">Berryella intestinalis</name>
    <dbReference type="NCBI Taxonomy" id="1531429"/>
    <lineage>
        <taxon>Bacteria</taxon>
        <taxon>Bacillati</taxon>
        <taxon>Actinomycetota</taxon>
        <taxon>Coriobacteriia</taxon>
        <taxon>Eggerthellales</taxon>
        <taxon>Eggerthellaceae</taxon>
        <taxon>Berryella</taxon>
    </lineage>
</organism>
<dbReference type="GO" id="GO:0071555">
    <property type="term" value="P:cell wall organization"/>
    <property type="evidence" value="ECO:0007669"/>
    <property type="project" value="UniProtKB-KW"/>
</dbReference>
<comment type="cofactor">
    <cofactor evidence="1">
        <name>Mn(2+)</name>
        <dbReference type="ChEBI" id="CHEBI:29035"/>
    </cofactor>
</comment>
<comment type="catalytic activity">
    <reaction evidence="14">
        <text>2 D-alanine + ATP = D-alanyl-D-alanine + ADP + phosphate + H(+)</text>
        <dbReference type="Rhea" id="RHEA:11224"/>
        <dbReference type="ChEBI" id="CHEBI:15378"/>
        <dbReference type="ChEBI" id="CHEBI:30616"/>
        <dbReference type="ChEBI" id="CHEBI:43474"/>
        <dbReference type="ChEBI" id="CHEBI:57416"/>
        <dbReference type="ChEBI" id="CHEBI:57822"/>
        <dbReference type="ChEBI" id="CHEBI:456216"/>
        <dbReference type="EC" id="6.3.2.4"/>
    </reaction>
</comment>
<dbReference type="SUPFAM" id="SSF56059">
    <property type="entry name" value="Glutathione synthetase ATP-binding domain-like"/>
    <property type="match status" value="1"/>
</dbReference>
<keyword evidence="4 14" id="KW-0963">Cytoplasm</keyword>
<comment type="similarity">
    <text evidence="3 14">Belongs to the D-alanine--D-alanine ligase family.</text>
</comment>
<keyword evidence="8 17" id="KW-0067">ATP-binding</keyword>
<evidence type="ECO:0000256" key="11">
    <source>
        <dbReference type="ARBA" id="ARBA00022984"/>
    </source>
</evidence>
<dbReference type="PANTHER" id="PTHR23132:SF23">
    <property type="entry name" value="D-ALANINE--D-ALANINE LIGASE B"/>
    <property type="match status" value="1"/>
</dbReference>
<evidence type="ECO:0000256" key="7">
    <source>
        <dbReference type="ARBA" id="ARBA00022741"/>
    </source>
</evidence>
<dbReference type="NCBIfam" id="NF002528">
    <property type="entry name" value="PRK01966.1-4"/>
    <property type="match status" value="1"/>
</dbReference>
<dbReference type="OrthoDB" id="9813261at2"/>
<proteinExistence type="inferred from homology"/>
<keyword evidence="13 14" id="KW-0961">Cell wall biogenesis/degradation</keyword>
<dbReference type="STRING" id="1531429.JI75_08805"/>
<dbReference type="Gene3D" id="3.30.1490.20">
    <property type="entry name" value="ATP-grasp fold, A domain"/>
    <property type="match status" value="1"/>
</dbReference>
<evidence type="ECO:0000313" key="20">
    <source>
        <dbReference type="Proteomes" id="UP000031121"/>
    </source>
</evidence>
<feature type="active site" evidence="15">
    <location>
        <position position="149"/>
    </location>
</feature>
<comment type="subcellular location">
    <subcellularLocation>
        <location evidence="2 14">Cytoplasm</location>
    </subcellularLocation>
</comment>
<reference evidence="20" key="1">
    <citation type="submission" date="2014-08" db="EMBL/GenBank/DDBJ databases">
        <title>Coriobacteriaceae sp. complete genome.</title>
        <authorList>
            <person name="Looft T."/>
            <person name="Bayles D.O."/>
            <person name="Stanton T.B."/>
        </authorList>
    </citation>
    <scope>NUCLEOTIDE SEQUENCE [LARGE SCALE GENOMIC DNA]</scope>
    <source>
        <strain evidence="20">68-1-3</strain>
    </source>
</reference>
<dbReference type="PANTHER" id="PTHR23132">
    <property type="entry name" value="D-ALANINE--D-ALANINE LIGASE"/>
    <property type="match status" value="1"/>
</dbReference>
<dbReference type="HOGENOM" id="CLU_039268_1_1_11"/>
<dbReference type="UniPathway" id="UPA00219"/>
<comment type="cofactor">
    <cofactor evidence="16">
        <name>Mg(2+)</name>
        <dbReference type="ChEBI" id="CHEBI:18420"/>
    </cofactor>
    <cofactor evidence="16">
        <name>Mn(2+)</name>
        <dbReference type="ChEBI" id="CHEBI:29035"/>
    </cofactor>
    <text evidence="16">Binds 2 magnesium or manganese ions per subunit.</text>
</comment>
<evidence type="ECO:0000256" key="3">
    <source>
        <dbReference type="ARBA" id="ARBA00010871"/>
    </source>
</evidence>
<dbReference type="NCBIfam" id="TIGR01205">
    <property type="entry name" value="D_ala_D_alaTIGR"/>
    <property type="match status" value="1"/>
</dbReference>
<evidence type="ECO:0000313" key="19">
    <source>
        <dbReference type="EMBL" id="AJC12732.1"/>
    </source>
</evidence>
<keyword evidence="6 16" id="KW-0479">Metal-binding</keyword>
<evidence type="ECO:0000256" key="2">
    <source>
        <dbReference type="ARBA" id="ARBA00004496"/>
    </source>
</evidence>
<reference evidence="19 20" key="2">
    <citation type="journal article" date="2015" name="Genome Announc.">
        <title>Complete Genome Sequence of Coriobacteriaceae Strain 68-1-3, a Novel Mucus-Degrading Isolate from the Swine Intestinal Tract.</title>
        <authorList>
            <person name="Looft T."/>
            <person name="Bayles D.O."/>
            <person name="Alt D.P."/>
            <person name="Stanton T.B."/>
        </authorList>
    </citation>
    <scope>NUCLEOTIDE SEQUENCE [LARGE SCALE GENOMIC DNA]</scope>
    <source>
        <strain evidence="19 20">68-1-3</strain>
    </source>
</reference>
<evidence type="ECO:0000256" key="15">
    <source>
        <dbReference type="PIRSR" id="PIRSR039102-1"/>
    </source>
</evidence>
<keyword evidence="9 16" id="KW-0460">Magnesium</keyword>
<feature type="binding site" evidence="16">
    <location>
        <position position="259"/>
    </location>
    <ligand>
        <name>Mg(2+)</name>
        <dbReference type="ChEBI" id="CHEBI:18420"/>
        <label>1</label>
    </ligand>
</feature>